<dbReference type="Pfam" id="PF01381">
    <property type="entry name" value="HTH_3"/>
    <property type="match status" value="1"/>
</dbReference>
<comment type="caution">
    <text evidence="3">The sequence shown here is derived from an EMBL/GenBank/DDBJ whole genome shotgun (WGS) entry which is preliminary data.</text>
</comment>
<evidence type="ECO:0000256" key="1">
    <source>
        <dbReference type="SAM" id="MobiDB-lite"/>
    </source>
</evidence>
<dbReference type="Gene3D" id="2.30.110.10">
    <property type="entry name" value="Electron Transport, Fmn-binding Protein, Chain A"/>
    <property type="match status" value="1"/>
</dbReference>
<gene>
    <name evidence="3" type="ORF">ACFO3J_17355</name>
</gene>
<evidence type="ECO:0000313" key="3">
    <source>
        <dbReference type="EMBL" id="MFC4033244.1"/>
    </source>
</evidence>
<dbReference type="SUPFAM" id="SSF50475">
    <property type="entry name" value="FMN-binding split barrel"/>
    <property type="match status" value="1"/>
</dbReference>
<dbReference type="PROSITE" id="PS50943">
    <property type="entry name" value="HTH_CROC1"/>
    <property type="match status" value="1"/>
</dbReference>
<feature type="region of interest" description="Disordered" evidence="1">
    <location>
        <begin position="1"/>
        <end position="25"/>
    </location>
</feature>
<feature type="domain" description="HTH cro/C1-type" evidence="2">
    <location>
        <begin position="25"/>
        <end position="79"/>
    </location>
</feature>
<dbReference type="InterPro" id="IPR001387">
    <property type="entry name" value="Cro/C1-type_HTH"/>
</dbReference>
<evidence type="ECO:0000259" key="2">
    <source>
        <dbReference type="PROSITE" id="PS50943"/>
    </source>
</evidence>
<dbReference type="RefSeq" id="WP_386430340.1">
    <property type="nucleotide sequence ID" value="NZ_JBHSBB010000012.1"/>
</dbReference>
<accession>A0ABV8HML8</accession>
<dbReference type="InterPro" id="IPR024747">
    <property type="entry name" value="Pyridox_Oxase-rel"/>
</dbReference>
<proteinExistence type="predicted"/>
<dbReference type="EMBL" id="JBHSBB010000012">
    <property type="protein sequence ID" value="MFC4033244.1"/>
    <property type="molecule type" value="Genomic_DNA"/>
</dbReference>
<dbReference type="Pfam" id="PF12900">
    <property type="entry name" value="Pyridox_ox_2"/>
    <property type="match status" value="1"/>
</dbReference>
<organism evidence="3 4">
    <name type="scientific">Streptomyces polygonati</name>
    <dbReference type="NCBI Taxonomy" id="1617087"/>
    <lineage>
        <taxon>Bacteria</taxon>
        <taxon>Bacillati</taxon>
        <taxon>Actinomycetota</taxon>
        <taxon>Actinomycetes</taxon>
        <taxon>Kitasatosporales</taxon>
        <taxon>Streptomycetaceae</taxon>
        <taxon>Streptomyces</taxon>
    </lineage>
</organism>
<dbReference type="SMART" id="SM00530">
    <property type="entry name" value="HTH_XRE"/>
    <property type="match status" value="1"/>
</dbReference>
<name>A0ABV8HML8_9ACTN</name>
<protein>
    <submittedName>
        <fullName evidence="3">Helix-turn-helix domain-containing protein</fullName>
    </submittedName>
</protein>
<dbReference type="InterPro" id="IPR010982">
    <property type="entry name" value="Lambda_DNA-bd_dom_sf"/>
</dbReference>
<keyword evidence="4" id="KW-1185">Reference proteome</keyword>
<dbReference type="InterPro" id="IPR012349">
    <property type="entry name" value="Split_barrel_FMN-bd"/>
</dbReference>
<dbReference type="CDD" id="cd00093">
    <property type="entry name" value="HTH_XRE"/>
    <property type="match status" value="1"/>
</dbReference>
<feature type="compositionally biased region" description="Basic and acidic residues" evidence="1">
    <location>
        <begin position="1"/>
        <end position="11"/>
    </location>
</feature>
<dbReference type="SUPFAM" id="SSF47413">
    <property type="entry name" value="lambda repressor-like DNA-binding domains"/>
    <property type="match status" value="1"/>
</dbReference>
<dbReference type="Gene3D" id="1.10.260.40">
    <property type="entry name" value="lambda repressor-like DNA-binding domains"/>
    <property type="match status" value="1"/>
</dbReference>
<reference evidence="4" key="1">
    <citation type="journal article" date="2019" name="Int. J. Syst. Evol. Microbiol.">
        <title>The Global Catalogue of Microorganisms (GCM) 10K type strain sequencing project: providing services to taxonomists for standard genome sequencing and annotation.</title>
        <authorList>
            <consortium name="The Broad Institute Genomics Platform"/>
            <consortium name="The Broad Institute Genome Sequencing Center for Infectious Disease"/>
            <person name="Wu L."/>
            <person name="Ma J."/>
        </authorList>
    </citation>
    <scope>NUCLEOTIDE SEQUENCE [LARGE SCALE GENOMIC DNA]</scope>
    <source>
        <strain evidence="4">CGMCC 4.7237</strain>
    </source>
</reference>
<sequence length="228" mass="24883">MAAQESPRDASDTSSSGSPDLRQRVAGYCEQRGMTLEDVARRAGMAPTYLRQLEEMESDFDPEALHKVAVALDITYEELMEGRADSPRGQNPPARTPRLAKLNTEECRARLGHHGVGRVALPGEYGTVILPVNYLVDGADVVYRTARGGAADPDPGSDITFEVDRLSDRASDGWSVLVFGRAEILTDPDMIQDYLDRPGAQPWAGGSRDQWVRIVADRLTGRLIQTGG</sequence>
<evidence type="ECO:0000313" key="4">
    <source>
        <dbReference type="Proteomes" id="UP001595765"/>
    </source>
</evidence>
<dbReference type="Proteomes" id="UP001595765">
    <property type="component" value="Unassembled WGS sequence"/>
</dbReference>